<sequence length="110" mass="12304">MSLPSLTEWLIQVPVIPGSFEKRVSLRQQHFNEAIPKIRDGIITFAGGILPEPTLDGDNKDMTMTIITVNAETEAEARKIVEEDVYSSQGVWDISKMQIFAFKTGIRAPK</sequence>
<dbReference type="InterPro" id="IPR011008">
    <property type="entry name" value="Dimeric_a/b-barrel"/>
</dbReference>
<comment type="caution">
    <text evidence="1">The sequence shown here is derived from an EMBL/GenBank/DDBJ whole genome shotgun (WGS) entry which is preliminary data.</text>
</comment>
<dbReference type="PANTHER" id="PTHR33606">
    <property type="entry name" value="PROTEIN YCII"/>
    <property type="match status" value="1"/>
</dbReference>
<dbReference type="AlphaFoldDB" id="A0A8H4LFX7"/>
<dbReference type="PANTHER" id="PTHR33606:SF3">
    <property type="entry name" value="PROTEIN YCII"/>
    <property type="match status" value="1"/>
</dbReference>
<dbReference type="Gene3D" id="3.30.70.1060">
    <property type="entry name" value="Dimeric alpha+beta barrel"/>
    <property type="match status" value="1"/>
</dbReference>
<dbReference type="OrthoDB" id="5519740at2759"/>
<name>A0A8H4LFX7_9HYPO</name>
<evidence type="ECO:0008006" key="3">
    <source>
        <dbReference type="Google" id="ProtNLM"/>
    </source>
</evidence>
<evidence type="ECO:0000313" key="2">
    <source>
        <dbReference type="Proteomes" id="UP000554235"/>
    </source>
</evidence>
<gene>
    <name evidence="1" type="ORF">FALBO_5059</name>
</gene>
<dbReference type="EMBL" id="JAADYS010000662">
    <property type="protein sequence ID" value="KAF4468051.1"/>
    <property type="molecule type" value="Genomic_DNA"/>
</dbReference>
<organism evidence="1 2">
    <name type="scientific">Fusarium albosuccineum</name>
    <dbReference type="NCBI Taxonomy" id="1237068"/>
    <lineage>
        <taxon>Eukaryota</taxon>
        <taxon>Fungi</taxon>
        <taxon>Dikarya</taxon>
        <taxon>Ascomycota</taxon>
        <taxon>Pezizomycotina</taxon>
        <taxon>Sordariomycetes</taxon>
        <taxon>Hypocreomycetidae</taxon>
        <taxon>Hypocreales</taxon>
        <taxon>Nectriaceae</taxon>
        <taxon>Fusarium</taxon>
        <taxon>Fusarium decemcellulare species complex</taxon>
    </lineage>
</organism>
<keyword evidence="2" id="KW-1185">Reference proteome</keyword>
<dbReference type="Proteomes" id="UP000554235">
    <property type="component" value="Unassembled WGS sequence"/>
</dbReference>
<proteinExistence type="predicted"/>
<dbReference type="InterPro" id="IPR051807">
    <property type="entry name" value="Sec-metab_biosynth-assoc"/>
</dbReference>
<accession>A0A8H4LFX7</accession>
<protein>
    <recommendedName>
        <fullName evidence="3">YCII-related domain-containing protein</fullName>
    </recommendedName>
</protein>
<evidence type="ECO:0000313" key="1">
    <source>
        <dbReference type="EMBL" id="KAF4468051.1"/>
    </source>
</evidence>
<reference evidence="1 2" key="1">
    <citation type="submission" date="2020-01" db="EMBL/GenBank/DDBJ databases">
        <title>Identification and distribution of gene clusters putatively required for synthesis of sphingolipid metabolism inhibitors in phylogenetically diverse species of the filamentous fungus Fusarium.</title>
        <authorList>
            <person name="Kim H.-S."/>
            <person name="Busman M."/>
            <person name="Brown D.W."/>
            <person name="Divon H."/>
            <person name="Uhlig S."/>
            <person name="Proctor R.H."/>
        </authorList>
    </citation>
    <scope>NUCLEOTIDE SEQUENCE [LARGE SCALE GENOMIC DNA]</scope>
    <source>
        <strain evidence="1 2">NRRL 20459</strain>
    </source>
</reference>
<dbReference type="SUPFAM" id="SSF54909">
    <property type="entry name" value="Dimeric alpha+beta barrel"/>
    <property type="match status" value="1"/>
</dbReference>